<name>A0ACB5TQ71_AMBMO</name>
<keyword evidence="2" id="KW-1185">Reference proteome</keyword>
<dbReference type="EMBL" id="BSXS01008489">
    <property type="protein sequence ID" value="GME92668.1"/>
    <property type="molecule type" value="Genomic_DNA"/>
</dbReference>
<protein>
    <submittedName>
        <fullName evidence="1">Unnamed protein product</fullName>
    </submittedName>
</protein>
<gene>
    <name evidence="1" type="ORF">Amon02_000913000</name>
</gene>
<dbReference type="Proteomes" id="UP001165064">
    <property type="component" value="Unassembled WGS sequence"/>
</dbReference>
<proteinExistence type="predicted"/>
<accession>A0ACB5TQ71</accession>
<reference evidence="1" key="1">
    <citation type="submission" date="2023-04" db="EMBL/GenBank/DDBJ databases">
        <title>Ambrosiozyma monospora NBRC 10751.</title>
        <authorList>
            <person name="Ichikawa N."/>
            <person name="Sato H."/>
            <person name="Tonouchi N."/>
        </authorList>
    </citation>
    <scope>NUCLEOTIDE SEQUENCE</scope>
    <source>
        <strain evidence="1">NBRC 10751</strain>
    </source>
</reference>
<sequence length="222" mass="24041">MASETLLPSQKPQLKEYTIFTIPIIHKPFTLSALKYITFFLCGTANLWPWNCFLSASEFFQDAFSSNQTLSNGYSSTMMTVSTISSTVINIFLSQRQKNANYTRRLQIGNLTQVIIFTLMSLTSVFSTIHNDVGVILYFIFVMFCVVVSSFGVCLAQVGVLALVNVGGAIYANANVVGNAVAGVLPSISMIAAVLLNTTGKGSNEGDSGEIDQMAADKSRKV</sequence>
<evidence type="ECO:0000313" key="1">
    <source>
        <dbReference type="EMBL" id="GME92668.1"/>
    </source>
</evidence>
<evidence type="ECO:0000313" key="2">
    <source>
        <dbReference type="Proteomes" id="UP001165064"/>
    </source>
</evidence>
<organism evidence="1 2">
    <name type="scientific">Ambrosiozyma monospora</name>
    <name type="common">Yeast</name>
    <name type="synonym">Endomycopsis monosporus</name>
    <dbReference type="NCBI Taxonomy" id="43982"/>
    <lineage>
        <taxon>Eukaryota</taxon>
        <taxon>Fungi</taxon>
        <taxon>Dikarya</taxon>
        <taxon>Ascomycota</taxon>
        <taxon>Saccharomycotina</taxon>
        <taxon>Pichiomycetes</taxon>
        <taxon>Pichiales</taxon>
        <taxon>Pichiaceae</taxon>
        <taxon>Ambrosiozyma</taxon>
    </lineage>
</organism>
<comment type="caution">
    <text evidence="1">The sequence shown here is derived from an EMBL/GenBank/DDBJ whole genome shotgun (WGS) entry which is preliminary data.</text>
</comment>